<dbReference type="Proteomes" id="UP000462363">
    <property type="component" value="Unassembled WGS sequence"/>
</dbReference>
<evidence type="ECO:0000256" key="1">
    <source>
        <dbReference type="SAM" id="Phobius"/>
    </source>
</evidence>
<keyword evidence="1" id="KW-0812">Transmembrane</keyword>
<sequence length="100" mass="11120">MKKGAAVTNAVYYHVLVFEIHSTMPVEGTCYIISSRYGIDFAKLRLSVDAACIIILLALTFAFGLTLKIREGTIAGMLVLGPLMGWCMKWEKKVLEHIDL</sequence>
<dbReference type="Pfam" id="PF19700">
    <property type="entry name" value="DUF6198"/>
    <property type="match status" value="1"/>
</dbReference>
<dbReference type="RefSeq" id="WP_004605331.1">
    <property type="nucleotide sequence ID" value="NZ_AP025569.1"/>
</dbReference>
<evidence type="ECO:0000313" key="3">
    <source>
        <dbReference type="Proteomes" id="UP000462363"/>
    </source>
</evidence>
<organism evidence="2 3">
    <name type="scientific">Clostridium scindens (strain JCM 10418 / VPI 12708)</name>
    <dbReference type="NCBI Taxonomy" id="29347"/>
    <lineage>
        <taxon>Bacteria</taxon>
        <taxon>Bacillati</taxon>
        <taxon>Bacillota</taxon>
        <taxon>Clostridia</taxon>
        <taxon>Lachnospirales</taxon>
        <taxon>Lachnospiraceae</taxon>
    </lineage>
</organism>
<keyword evidence="1" id="KW-0472">Membrane</keyword>
<dbReference type="AlphaFoldDB" id="A0A844F7F8"/>
<comment type="caution">
    <text evidence="2">The sequence shown here is derived from an EMBL/GenBank/DDBJ whole genome shotgun (WGS) entry which is preliminary data.</text>
</comment>
<name>A0A844F7F8_CLOSV</name>
<proteinExistence type="predicted"/>
<feature type="transmembrane region" description="Helical" evidence="1">
    <location>
        <begin position="46"/>
        <end position="67"/>
    </location>
</feature>
<reference evidence="2 3" key="1">
    <citation type="submission" date="2019-08" db="EMBL/GenBank/DDBJ databases">
        <title>In-depth cultivation of the pig gut microbiome towards novel bacterial diversity and tailored functional studies.</title>
        <authorList>
            <person name="Wylensek D."/>
            <person name="Hitch T.C.A."/>
            <person name="Clavel T."/>
        </authorList>
    </citation>
    <scope>NUCLEOTIDE SEQUENCE [LARGE SCALE GENOMIC DNA]</scope>
    <source>
        <strain evidence="2 3">BL-389-WT-3D</strain>
    </source>
</reference>
<dbReference type="InterPro" id="IPR038750">
    <property type="entry name" value="YczE/YyaS-like"/>
</dbReference>
<accession>A0A844F7F8</accession>
<gene>
    <name evidence="2" type="ORF">FYJ37_05460</name>
</gene>
<dbReference type="GeneID" id="62695559"/>
<protein>
    <submittedName>
        <fullName evidence="2">Uncharacterized protein</fullName>
    </submittedName>
</protein>
<evidence type="ECO:0000313" key="2">
    <source>
        <dbReference type="EMBL" id="MSS39810.1"/>
    </source>
</evidence>
<dbReference type="EMBL" id="VUMB01000009">
    <property type="protein sequence ID" value="MSS39810.1"/>
    <property type="molecule type" value="Genomic_DNA"/>
</dbReference>
<keyword evidence="1" id="KW-1133">Transmembrane helix</keyword>